<proteinExistence type="predicted"/>
<gene>
    <name evidence="2" type="ordered locus">RHA1_ro03571</name>
</gene>
<evidence type="ECO:0000256" key="1">
    <source>
        <dbReference type="SAM" id="MobiDB-lite"/>
    </source>
</evidence>
<dbReference type="KEGG" id="rha:RHA1_ro03571"/>
<feature type="compositionally biased region" description="Polar residues" evidence="1">
    <location>
        <begin position="83"/>
        <end position="93"/>
    </location>
</feature>
<feature type="compositionally biased region" description="Basic residues" evidence="1">
    <location>
        <begin position="154"/>
        <end position="164"/>
    </location>
</feature>
<feature type="region of interest" description="Disordered" evidence="1">
    <location>
        <begin position="20"/>
        <end position="44"/>
    </location>
</feature>
<protein>
    <submittedName>
        <fullName evidence="2">Uncharacterized protein</fullName>
    </submittedName>
</protein>
<feature type="compositionally biased region" description="Low complexity" evidence="1">
    <location>
        <begin position="94"/>
        <end position="107"/>
    </location>
</feature>
<name>Q0SAR2_RHOJR</name>
<evidence type="ECO:0000313" key="3">
    <source>
        <dbReference type="Proteomes" id="UP000008710"/>
    </source>
</evidence>
<organism evidence="2 3">
    <name type="scientific">Rhodococcus jostii (strain RHA1)</name>
    <dbReference type="NCBI Taxonomy" id="101510"/>
    <lineage>
        <taxon>Bacteria</taxon>
        <taxon>Bacillati</taxon>
        <taxon>Actinomycetota</taxon>
        <taxon>Actinomycetes</taxon>
        <taxon>Mycobacteriales</taxon>
        <taxon>Nocardiaceae</taxon>
        <taxon>Rhodococcus</taxon>
    </lineage>
</organism>
<accession>Q0SAR2</accession>
<sequence>MTPHSHHSTRTCCHTITPVQSGTVPLTDPQYPMKSSSPSLDSADIPLVDTTHYRWCRPDHRGNVSPQSYQRTQLFSVRRARNGRTSSFATGQYVNSSSPPSDVVPIPNGSRSHHDQPPTSSPTRRRIGRTQPHRLRRPRVAAPKDKPPAATTVRSRRAAARRRRPAADAAPVALRRQPIYSSSDGVAPQAHDPLRGWKSCNWAWGRRGLVGHGISCRPTRFPTRGPRDPVRQRKIVHTAAAASATTTTHITTVRKCSLSARSCCMRLCVRFRRRSERIDEHRQPGADQ</sequence>
<dbReference type="AlphaFoldDB" id="Q0SAR2"/>
<feature type="region of interest" description="Disordered" evidence="1">
    <location>
        <begin position="78"/>
        <end position="171"/>
    </location>
</feature>
<dbReference type="EMBL" id="CP000431">
    <property type="protein sequence ID" value="ABG95374.1"/>
    <property type="molecule type" value="Genomic_DNA"/>
</dbReference>
<dbReference type="HOGENOM" id="CLU_966049_0_0_11"/>
<evidence type="ECO:0000313" key="2">
    <source>
        <dbReference type="EMBL" id="ABG95374.1"/>
    </source>
</evidence>
<reference evidence="3" key="1">
    <citation type="journal article" date="2006" name="Proc. Natl. Acad. Sci. U.S.A.">
        <title>The complete genome of Rhodococcus sp. RHA1 provides insights into a catabolic powerhouse.</title>
        <authorList>
            <person name="McLeod M.P."/>
            <person name="Warren R.L."/>
            <person name="Hsiao W.W.L."/>
            <person name="Araki N."/>
            <person name="Myhre M."/>
            <person name="Fernandes C."/>
            <person name="Miyazawa D."/>
            <person name="Wong W."/>
            <person name="Lillquist A.L."/>
            <person name="Wang D."/>
            <person name="Dosanjh M."/>
            <person name="Hara H."/>
            <person name="Petrescu A."/>
            <person name="Morin R.D."/>
            <person name="Yang G."/>
            <person name="Stott J.M."/>
            <person name="Schein J.E."/>
            <person name="Shin H."/>
            <person name="Smailus D."/>
            <person name="Siddiqui A.S."/>
            <person name="Marra M.A."/>
            <person name="Jones S.J.M."/>
            <person name="Holt R."/>
            <person name="Brinkman F.S.L."/>
            <person name="Miyauchi K."/>
            <person name="Fukuda M."/>
            <person name="Davies J.E."/>
            <person name="Mohn W.W."/>
            <person name="Eltis L.D."/>
        </authorList>
    </citation>
    <scope>NUCLEOTIDE SEQUENCE [LARGE SCALE GENOMIC DNA]</scope>
    <source>
        <strain evidence="3">RHA1</strain>
    </source>
</reference>
<feature type="compositionally biased region" description="Basic residues" evidence="1">
    <location>
        <begin position="123"/>
        <end position="139"/>
    </location>
</feature>
<dbReference type="Proteomes" id="UP000008710">
    <property type="component" value="Chromosome"/>
</dbReference>